<gene>
    <name evidence="10" type="ORF">FH969_07270</name>
</gene>
<evidence type="ECO:0000256" key="1">
    <source>
        <dbReference type="ARBA" id="ARBA00002678"/>
    </source>
</evidence>
<evidence type="ECO:0000256" key="4">
    <source>
        <dbReference type="ARBA" id="ARBA00011886"/>
    </source>
</evidence>
<dbReference type="RefSeq" id="WP_108717714.1">
    <property type="nucleotide sequence ID" value="NZ_VENP01000021.1"/>
</dbReference>
<dbReference type="GO" id="GO:0005737">
    <property type="term" value="C:cytoplasm"/>
    <property type="evidence" value="ECO:0007669"/>
    <property type="project" value="TreeGrafter"/>
</dbReference>
<keyword evidence="6" id="KW-0808">Transferase</keyword>
<comment type="caution">
    <text evidence="10">The sequence shown here is derived from an EMBL/GenBank/DDBJ whole genome shotgun (WGS) entry which is preliminary data.</text>
</comment>
<dbReference type="GO" id="GO:0004731">
    <property type="term" value="F:purine-nucleoside phosphorylase activity"/>
    <property type="evidence" value="ECO:0007669"/>
    <property type="project" value="UniProtKB-EC"/>
</dbReference>
<feature type="domain" description="Nucleoside phosphorylase" evidence="9">
    <location>
        <begin position="84"/>
        <end position="268"/>
    </location>
</feature>
<dbReference type="InterPro" id="IPR000845">
    <property type="entry name" value="Nucleoside_phosphorylase_d"/>
</dbReference>
<dbReference type="InterPro" id="IPR035994">
    <property type="entry name" value="Nucleoside_phosphorylase_sf"/>
</dbReference>
<dbReference type="PANTHER" id="PTHR11904">
    <property type="entry name" value="METHYLTHIOADENOSINE/PURINE NUCLEOSIDE PHOSPHORYLASE"/>
    <property type="match status" value="1"/>
</dbReference>
<keyword evidence="11" id="KW-1185">Reference proteome</keyword>
<sequence length="271" mass="27677">MTPEQFRDALLDGEDRAAAEHLAAATGTARHDALVVLGSGVAPLADAWAQADPTASSGRLSDLPGVLAPTADGHVDRWLSLAVGGRRTLVTLGRTHLYEGVPRRAVTALVRVAAAAGVGRVVLTNANGCLVERALGDVVAIGDHANLTGSSPFDGTVFLDPRDTWDTGLRSAVGAIVGVRGEAVYAQLRGPEYQTMAETRLLAASGVEVVGMSTVHEALVARALGLRVAGLSVVSDLSFATAPVDADTVLAAAGRARETLRAAVEAALAAP</sequence>
<reference evidence="10 11" key="1">
    <citation type="submission" date="2019-06" db="EMBL/GenBank/DDBJ databases">
        <title>Draft genome sequence of Miniimonas arenae KCTC 19750T isolated from sea sand.</title>
        <authorList>
            <person name="Park S.-J."/>
        </authorList>
    </citation>
    <scope>NUCLEOTIDE SEQUENCE [LARGE SCALE GENOMIC DNA]</scope>
    <source>
        <strain evidence="10 11">KCTC 19750</strain>
    </source>
</reference>
<comment type="catalytic activity">
    <reaction evidence="8">
        <text>a purine 2'-deoxy-D-ribonucleoside + phosphate = a purine nucleobase + 2-deoxy-alpha-D-ribose 1-phosphate</text>
        <dbReference type="Rhea" id="RHEA:36431"/>
        <dbReference type="ChEBI" id="CHEBI:26386"/>
        <dbReference type="ChEBI" id="CHEBI:43474"/>
        <dbReference type="ChEBI" id="CHEBI:57259"/>
        <dbReference type="ChEBI" id="CHEBI:142361"/>
        <dbReference type="EC" id="2.4.2.1"/>
    </reaction>
</comment>
<proteinExistence type="inferred from homology"/>
<name>A0A5C5BBC0_9MICO</name>
<organism evidence="10 11">
    <name type="scientific">Miniimonas arenae</name>
    <dbReference type="NCBI Taxonomy" id="676201"/>
    <lineage>
        <taxon>Bacteria</taxon>
        <taxon>Bacillati</taxon>
        <taxon>Actinomycetota</taxon>
        <taxon>Actinomycetes</taxon>
        <taxon>Micrococcales</taxon>
        <taxon>Beutenbergiaceae</taxon>
        <taxon>Miniimonas</taxon>
    </lineage>
</organism>
<dbReference type="AlphaFoldDB" id="A0A5C5BBC0"/>
<evidence type="ECO:0000256" key="7">
    <source>
        <dbReference type="ARBA" id="ARBA00031036"/>
    </source>
</evidence>
<dbReference type="UniPathway" id="UPA00606"/>
<evidence type="ECO:0000259" key="9">
    <source>
        <dbReference type="Pfam" id="PF01048"/>
    </source>
</evidence>
<evidence type="ECO:0000256" key="5">
    <source>
        <dbReference type="ARBA" id="ARBA00022676"/>
    </source>
</evidence>
<dbReference type="CDD" id="cd09009">
    <property type="entry name" value="PNP-EcPNPII_like"/>
    <property type="match status" value="1"/>
</dbReference>
<evidence type="ECO:0000313" key="10">
    <source>
        <dbReference type="EMBL" id="TNU74818.1"/>
    </source>
</evidence>
<dbReference type="GO" id="GO:0009116">
    <property type="term" value="P:nucleoside metabolic process"/>
    <property type="evidence" value="ECO:0007669"/>
    <property type="project" value="InterPro"/>
</dbReference>
<dbReference type="InterPro" id="IPR011268">
    <property type="entry name" value="Purine_phosphorylase"/>
</dbReference>
<evidence type="ECO:0000313" key="11">
    <source>
        <dbReference type="Proteomes" id="UP000313849"/>
    </source>
</evidence>
<comment type="similarity">
    <text evidence="3">Belongs to the PNP/MTAP phosphorylase family.</text>
</comment>
<dbReference type="Gene3D" id="3.40.50.1580">
    <property type="entry name" value="Nucleoside phosphorylase domain"/>
    <property type="match status" value="1"/>
</dbReference>
<dbReference type="Proteomes" id="UP000313849">
    <property type="component" value="Unassembled WGS sequence"/>
</dbReference>
<keyword evidence="5" id="KW-0328">Glycosyltransferase</keyword>
<dbReference type="EC" id="2.4.2.1" evidence="4"/>
<accession>A0A5C5BBC0</accession>
<protein>
    <recommendedName>
        <fullName evidence="4">purine-nucleoside phosphorylase</fullName>
        <ecNumber evidence="4">2.4.2.1</ecNumber>
    </recommendedName>
    <alternativeName>
        <fullName evidence="7">Inosine-guanosine phosphorylase</fullName>
    </alternativeName>
</protein>
<evidence type="ECO:0000256" key="8">
    <source>
        <dbReference type="ARBA" id="ARBA00048556"/>
    </source>
</evidence>
<dbReference type="PANTHER" id="PTHR11904:SF9">
    <property type="entry name" value="PURINE NUCLEOSIDE PHOSPHORYLASE-RELATED"/>
    <property type="match status" value="1"/>
</dbReference>
<dbReference type="SUPFAM" id="SSF53167">
    <property type="entry name" value="Purine and uridine phosphorylases"/>
    <property type="match status" value="1"/>
</dbReference>
<dbReference type="EMBL" id="VENP01000021">
    <property type="protein sequence ID" value="TNU74818.1"/>
    <property type="molecule type" value="Genomic_DNA"/>
</dbReference>
<dbReference type="OrthoDB" id="1523230at2"/>
<comment type="pathway">
    <text evidence="2">Purine metabolism; purine nucleoside salvage.</text>
</comment>
<evidence type="ECO:0000256" key="2">
    <source>
        <dbReference type="ARBA" id="ARBA00005058"/>
    </source>
</evidence>
<dbReference type="Pfam" id="PF01048">
    <property type="entry name" value="PNP_UDP_1"/>
    <property type="match status" value="1"/>
</dbReference>
<comment type="function">
    <text evidence="1">The purine nucleoside phosphorylases catalyze the phosphorolytic breakdown of the N-glycosidic bond in the beta-(deoxy)ribonucleoside molecules, with the formation of the corresponding free purine bases and pentose-1-phosphate. Cleaves guanosine, inosine, 2'-deoxyguanosine and 2'-deoxyinosine.</text>
</comment>
<evidence type="ECO:0000256" key="3">
    <source>
        <dbReference type="ARBA" id="ARBA00006751"/>
    </source>
</evidence>
<evidence type="ECO:0000256" key="6">
    <source>
        <dbReference type="ARBA" id="ARBA00022679"/>
    </source>
</evidence>